<evidence type="ECO:0000256" key="3">
    <source>
        <dbReference type="ARBA" id="ARBA00022575"/>
    </source>
</evidence>
<comment type="similarity">
    <text evidence="1">In the C-terminal section; belongs to the flavoprotein pyridine nucleotide cytochrome reductase family.</text>
</comment>
<feature type="domain" description="FAD-binding FR-type" evidence="14">
    <location>
        <begin position="155"/>
        <end position="257"/>
    </location>
</feature>
<evidence type="ECO:0000256" key="1">
    <source>
        <dbReference type="ARBA" id="ARBA00006401"/>
    </source>
</evidence>
<keyword evidence="12" id="KW-0813">Transport</keyword>
<comment type="caution">
    <text evidence="15">The sequence shown here is derived from an EMBL/GenBank/DDBJ whole genome shotgun (WGS) entry which is preliminary data.</text>
</comment>
<dbReference type="Pfam" id="PF00175">
    <property type="entry name" value="NAD_binding_1"/>
    <property type="match status" value="1"/>
</dbReference>
<keyword evidence="8" id="KW-0520">NAD</keyword>
<evidence type="ECO:0000256" key="8">
    <source>
        <dbReference type="ARBA" id="ARBA00023027"/>
    </source>
</evidence>
<keyword evidence="15" id="KW-0560">Oxidoreductase</keyword>
<evidence type="ECO:0000256" key="5">
    <source>
        <dbReference type="ARBA" id="ARBA00022621"/>
    </source>
</evidence>
<dbReference type="InterPro" id="IPR000971">
    <property type="entry name" value="Globin"/>
</dbReference>
<keyword evidence="6" id="KW-0479">Metal-binding</keyword>
<dbReference type="InterPro" id="IPR001433">
    <property type="entry name" value="OxRdtase_FAD/NAD-bd"/>
</dbReference>
<proteinExistence type="inferred from homology"/>
<dbReference type="GO" id="GO:0008941">
    <property type="term" value="F:nitric oxide dioxygenase NAD(P)H activity"/>
    <property type="evidence" value="ECO:0007669"/>
    <property type="project" value="UniProtKB-EC"/>
</dbReference>
<feature type="domain" description="Globin" evidence="13">
    <location>
        <begin position="4"/>
        <end position="141"/>
    </location>
</feature>
<dbReference type="SUPFAM" id="SSF46458">
    <property type="entry name" value="Globin-like"/>
    <property type="match status" value="1"/>
</dbReference>
<keyword evidence="16" id="KW-1185">Reference proteome</keyword>
<comment type="catalytic activity">
    <reaction evidence="11">
        <text>2 nitric oxide + NADPH + 2 O2 = 2 nitrate + NADP(+) + H(+)</text>
        <dbReference type="Rhea" id="RHEA:19465"/>
        <dbReference type="ChEBI" id="CHEBI:15378"/>
        <dbReference type="ChEBI" id="CHEBI:15379"/>
        <dbReference type="ChEBI" id="CHEBI:16480"/>
        <dbReference type="ChEBI" id="CHEBI:17632"/>
        <dbReference type="ChEBI" id="CHEBI:57783"/>
        <dbReference type="ChEBI" id="CHEBI:58349"/>
        <dbReference type="EC" id="1.14.12.17"/>
    </reaction>
</comment>
<dbReference type="InterPro" id="IPR017927">
    <property type="entry name" value="FAD-bd_FR_type"/>
</dbReference>
<sequence length="397" mass="42952">MPNPLCEATRQIIKATIPALEAHGVEIARAMYGRLFQDPVVRNLFNQSHQGMSERQPRALAGAVLAYARNIDDLRPLAGAVELIAQKHVSLDIQPAHYDAVASALLGAISDVLGKAATPEVLGAWGEAYWALARLLIGREAQIYGEQAEAPGGWNGWRDFVVAERVTESSVITSFLLRPADGGKVMLHRPGAYLGLELFIPGQAPLRRNYSISSTPGDAGYRISVRRDGLASRWLHEHGLPGTKLRLAAPAGDFVLHDTGRPVLMVSGGVGLTPLLSMLEDLLARRPDAKVHWVHGTQSGETHAFAGRLRELADRHSGLRVTTFYEEPGQAEQDHSLAGRPSVDWLLAATEAREAEIHLCGPRAFLAHFVPGLLAAGIADARLHYEFFGPSESLLAA</sequence>
<reference evidence="16" key="1">
    <citation type="journal article" date="2019" name="Int. J. Syst. Evol. Microbiol.">
        <title>The Global Catalogue of Microorganisms (GCM) 10K type strain sequencing project: providing services to taxonomists for standard genome sequencing and annotation.</title>
        <authorList>
            <consortium name="The Broad Institute Genomics Platform"/>
            <consortium name="The Broad Institute Genome Sequencing Center for Infectious Disease"/>
            <person name="Wu L."/>
            <person name="Ma J."/>
        </authorList>
    </citation>
    <scope>NUCLEOTIDE SEQUENCE [LARGE SCALE GENOMIC DNA]</scope>
    <source>
        <strain evidence="16">KCTC 52094</strain>
    </source>
</reference>
<dbReference type="CDD" id="cd06184">
    <property type="entry name" value="flavohem_like_fad_nad_binding"/>
    <property type="match status" value="1"/>
</dbReference>
<evidence type="ECO:0000256" key="4">
    <source>
        <dbReference type="ARBA" id="ARBA00022617"/>
    </source>
</evidence>
<dbReference type="Gene3D" id="2.40.30.10">
    <property type="entry name" value="Translation factors"/>
    <property type="match status" value="1"/>
</dbReference>
<evidence type="ECO:0000256" key="11">
    <source>
        <dbReference type="ARBA" id="ARBA00049433"/>
    </source>
</evidence>
<keyword evidence="7" id="KW-0408">Iron</keyword>
<organism evidence="15 16">
    <name type="scientific">Teichococcus globiformis</name>
    <dbReference type="NCBI Taxonomy" id="2307229"/>
    <lineage>
        <taxon>Bacteria</taxon>
        <taxon>Pseudomonadati</taxon>
        <taxon>Pseudomonadota</taxon>
        <taxon>Alphaproteobacteria</taxon>
        <taxon>Acetobacterales</taxon>
        <taxon>Roseomonadaceae</taxon>
        <taxon>Roseomonas</taxon>
    </lineage>
</organism>
<dbReference type="RefSeq" id="WP_379596491.1">
    <property type="nucleotide sequence ID" value="NZ_JBHRTN010000010.1"/>
</dbReference>
<gene>
    <name evidence="15" type="primary">hmpA</name>
    <name evidence="15" type="ORF">ACFOD4_11280</name>
</gene>
<evidence type="ECO:0000256" key="2">
    <source>
        <dbReference type="ARBA" id="ARBA00012229"/>
    </source>
</evidence>
<keyword evidence="4 12" id="KW-0349">Heme</keyword>
<dbReference type="PANTHER" id="PTHR43396">
    <property type="entry name" value="FLAVOHEMOPROTEIN"/>
    <property type="match status" value="1"/>
</dbReference>
<dbReference type="EMBL" id="JBHRTN010000010">
    <property type="protein sequence ID" value="MFC3125648.1"/>
    <property type="molecule type" value="Genomic_DNA"/>
</dbReference>
<evidence type="ECO:0000259" key="14">
    <source>
        <dbReference type="PROSITE" id="PS51384"/>
    </source>
</evidence>
<accession>A0ABV7G275</accession>
<dbReference type="SUPFAM" id="SSF52343">
    <property type="entry name" value="Ferredoxin reductase-like, C-terminal NADP-linked domain"/>
    <property type="match status" value="1"/>
</dbReference>
<dbReference type="CDD" id="cd08922">
    <property type="entry name" value="FHb-globin"/>
    <property type="match status" value="1"/>
</dbReference>
<protein>
    <recommendedName>
        <fullName evidence="2">nitric oxide dioxygenase</fullName>
        <ecNumber evidence="2">1.14.12.17</ecNumber>
    </recommendedName>
</protein>
<dbReference type="NCBIfam" id="NF009805">
    <property type="entry name" value="PRK13289.1"/>
    <property type="match status" value="1"/>
</dbReference>
<dbReference type="PROSITE" id="PS51384">
    <property type="entry name" value="FAD_FR"/>
    <property type="match status" value="1"/>
</dbReference>
<dbReference type="InterPro" id="IPR009050">
    <property type="entry name" value="Globin-like_sf"/>
</dbReference>
<dbReference type="PANTHER" id="PTHR43396:SF3">
    <property type="entry name" value="FLAVOHEMOPROTEIN"/>
    <property type="match status" value="1"/>
</dbReference>
<comment type="similarity">
    <text evidence="12">Belongs to the globin family.</text>
</comment>
<dbReference type="InterPro" id="IPR039261">
    <property type="entry name" value="FNR_nucleotide-bd"/>
</dbReference>
<dbReference type="Pfam" id="PF00042">
    <property type="entry name" value="Globin"/>
    <property type="match status" value="1"/>
</dbReference>
<keyword evidence="5 12" id="KW-0561">Oxygen transport</keyword>
<dbReference type="Proteomes" id="UP001595593">
    <property type="component" value="Unassembled WGS sequence"/>
</dbReference>
<dbReference type="SUPFAM" id="SSF63380">
    <property type="entry name" value="Riboflavin synthase domain-like"/>
    <property type="match status" value="1"/>
</dbReference>
<dbReference type="PRINTS" id="PR00410">
    <property type="entry name" value="PHEHYDRXLASE"/>
</dbReference>
<evidence type="ECO:0000256" key="10">
    <source>
        <dbReference type="ARBA" id="ARBA00048649"/>
    </source>
</evidence>
<dbReference type="InterPro" id="IPR017938">
    <property type="entry name" value="Riboflavin_synthase-like_b-brl"/>
</dbReference>
<evidence type="ECO:0000256" key="6">
    <source>
        <dbReference type="ARBA" id="ARBA00022723"/>
    </source>
</evidence>
<name>A0ABV7G275_9PROT</name>
<evidence type="ECO:0000256" key="9">
    <source>
        <dbReference type="ARBA" id="ARBA00025094"/>
    </source>
</evidence>
<dbReference type="PROSITE" id="PS01033">
    <property type="entry name" value="GLOBIN"/>
    <property type="match status" value="1"/>
</dbReference>
<dbReference type="EC" id="1.14.12.17" evidence="2"/>
<evidence type="ECO:0000313" key="16">
    <source>
        <dbReference type="Proteomes" id="UP001595593"/>
    </source>
</evidence>
<evidence type="ECO:0000259" key="13">
    <source>
        <dbReference type="PROSITE" id="PS01033"/>
    </source>
</evidence>
<comment type="function">
    <text evidence="9">Is involved in NO detoxification in an aerobic process, termed nitric oxide dioxygenase (NOD) reaction that utilizes O(2) and NAD(P)H to convert NO to nitrate, which protects the bacterium from various noxious nitrogen compounds. Therefore, plays a central role in the inducible response to nitrosative stress.</text>
</comment>
<evidence type="ECO:0000256" key="12">
    <source>
        <dbReference type="RuleBase" id="RU000356"/>
    </source>
</evidence>
<dbReference type="Gene3D" id="3.40.50.80">
    <property type="entry name" value="Nucleotide-binding domain of ferredoxin-NADP reductase (FNR) module"/>
    <property type="match status" value="1"/>
</dbReference>
<keyword evidence="3" id="KW-0216">Detoxification</keyword>
<evidence type="ECO:0000313" key="15">
    <source>
        <dbReference type="EMBL" id="MFC3125648.1"/>
    </source>
</evidence>
<dbReference type="InterPro" id="IPR012292">
    <property type="entry name" value="Globin/Proto"/>
</dbReference>
<evidence type="ECO:0000256" key="7">
    <source>
        <dbReference type="ARBA" id="ARBA00023004"/>
    </source>
</evidence>
<comment type="catalytic activity">
    <reaction evidence="10">
        <text>2 nitric oxide + NADH + 2 O2 = 2 nitrate + NAD(+) + H(+)</text>
        <dbReference type="Rhea" id="RHEA:19469"/>
        <dbReference type="ChEBI" id="CHEBI:15378"/>
        <dbReference type="ChEBI" id="CHEBI:15379"/>
        <dbReference type="ChEBI" id="CHEBI:16480"/>
        <dbReference type="ChEBI" id="CHEBI:17632"/>
        <dbReference type="ChEBI" id="CHEBI:57540"/>
        <dbReference type="ChEBI" id="CHEBI:57945"/>
        <dbReference type="EC" id="1.14.12.17"/>
    </reaction>
</comment>
<dbReference type="Gene3D" id="1.10.490.10">
    <property type="entry name" value="Globins"/>
    <property type="match status" value="1"/>
</dbReference>